<evidence type="ECO:0000313" key="6">
    <source>
        <dbReference type="Proteomes" id="UP000501452"/>
    </source>
</evidence>
<dbReference type="SUPFAM" id="SSF52540">
    <property type="entry name" value="P-loop containing nucleoside triphosphate hydrolases"/>
    <property type="match status" value="1"/>
</dbReference>
<organism evidence="5 6">
    <name type="scientific">Rubrobacter tropicus</name>
    <dbReference type="NCBI Taxonomy" id="2653851"/>
    <lineage>
        <taxon>Bacteria</taxon>
        <taxon>Bacillati</taxon>
        <taxon>Actinomycetota</taxon>
        <taxon>Rubrobacteria</taxon>
        <taxon>Rubrobacterales</taxon>
        <taxon>Rubrobacteraceae</taxon>
        <taxon>Rubrobacter</taxon>
    </lineage>
</organism>
<protein>
    <recommendedName>
        <fullName evidence="4">Primosomal protein N' 3' DNA-binding domain-containing protein</fullName>
    </recommendedName>
</protein>
<keyword evidence="1" id="KW-0547">Nucleotide-binding</keyword>
<sequence>MVRATGQRTGRAARGQERVRVALLIPTHALPPLSYVVPARLRDAVLPGTVVVAPLSGRSRLGVVLGPDPEPGRASEEVCSVQQALSLPPDLLETCLRISESYAIPLPTVLRSTFPPGLDTGRFLVARSDGGSPWEPGTIVSRAEIKKALGADGLRAAEAGGVISLSPALPERKTVEWSVVRGGAEPDLARAPRQRGVFEALKEGGGELPSVALLSGTGAGRNVLRELARRGAITLTRRPEPAPLFGTSGGDEAGVEPFRRDAARAVGRGGAFVWRVPTAGQADAVAAVARAVVDEGEQALLLAPERETVDGLVRRLRRALPEGHAVAAYHGGLGRDRAAVHAAARAGEVDVVVGTRAAALLPLARPGAFCVVDEPDGSHRAEAGYEGLAVHTRDVAVVRGRAEGAAVVCLSPVPSLRLFAAGGRGRSRVRELPPRQPAGWPSVRVVDMRGSGSVLSSVLLDACRRFAGERRVGVIVDRLGYAAVVTCNNCGAVARCPGCDVPLSSRDGSRLPSCSRCGRRGPGGERCAECGSDRLSPTGLAVERVRDEISGALGEPVGLITAGRREQDDSPVVVGTARCVLREEWDAVLIPDIDSSLRASGLGATERSFRLIYRAAETATDLLLIQTRVPEHSALLAAARGDYEALAAEEVPRLRASGYPPFAHLAVVSLYGPEEKVLGAVESRLRPGLAPGVEASEPVVVSRAGGPPFWRVLLRGRELGAVARAAAGAARLAAGTHGLRVRVEVDPEEV</sequence>
<keyword evidence="3" id="KW-0238">DNA-binding</keyword>
<keyword evidence="6" id="KW-1185">Reference proteome</keyword>
<keyword evidence="2" id="KW-0067">ATP-binding</keyword>
<evidence type="ECO:0000256" key="1">
    <source>
        <dbReference type="ARBA" id="ARBA00022741"/>
    </source>
</evidence>
<dbReference type="Proteomes" id="UP000501452">
    <property type="component" value="Chromosome"/>
</dbReference>
<dbReference type="GO" id="GO:0005524">
    <property type="term" value="F:ATP binding"/>
    <property type="evidence" value="ECO:0007669"/>
    <property type="project" value="UniProtKB-KW"/>
</dbReference>
<dbReference type="RefSeq" id="WP_166175948.1">
    <property type="nucleotide sequence ID" value="NZ_CP045119.1"/>
</dbReference>
<name>A0A6G8Q9D7_9ACTN</name>
<gene>
    <name evidence="5" type="ORF">GBA63_10550</name>
</gene>
<dbReference type="GO" id="GO:0043138">
    <property type="term" value="F:3'-5' DNA helicase activity"/>
    <property type="evidence" value="ECO:0007669"/>
    <property type="project" value="TreeGrafter"/>
</dbReference>
<evidence type="ECO:0000256" key="3">
    <source>
        <dbReference type="ARBA" id="ARBA00023125"/>
    </source>
</evidence>
<proteinExistence type="predicted"/>
<evidence type="ECO:0000313" key="5">
    <source>
        <dbReference type="EMBL" id="QIN83042.1"/>
    </source>
</evidence>
<dbReference type="GO" id="GO:0006302">
    <property type="term" value="P:double-strand break repair"/>
    <property type="evidence" value="ECO:0007669"/>
    <property type="project" value="TreeGrafter"/>
</dbReference>
<dbReference type="KEGG" id="rub:GBA63_10550"/>
<dbReference type="InterPro" id="IPR027417">
    <property type="entry name" value="P-loop_NTPase"/>
</dbReference>
<accession>A0A6G8Q9D7</accession>
<evidence type="ECO:0000259" key="4">
    <source>
        <dbReference type="Pfam" id="PF17764"/>
    </source>
</evidence>
<dbReference type="InterPro" id="IPR041222">
    <property type="entry name" value="PriA_3primeBD"/>
</dbReference>
<dbReference type="AlphaFoldDB" id="A0A6G8Q9D7"/>
<dbReference type="EMBL" id="CP045119">
    <property type="protein sequence ID" value="QIN83042.1"/>
    <property type="molecule type" value="Genomic_DNA"/>
</dbReference>
<dbReference type="InterPro" id="IPR042115">
    <property type="entry name" value="PriA_3primeBD_sf"/>
</dbReference>
<dbReference type="PANTHER" id="PTHR30580:SF0">
    <property type="entry name" value="PRIMOSOMAL PROTEIN N"/>
    <property type="match status" value="1"/>
</dbReference>
<feature type="domain" description="Primosomal protein N' 3' DNA-binding" evidence="4">
    <location>
        <begin position="21"/>
        <end position="115"/>
    </location>
</feature>
<dbReference type="Pfam" id="PF17764">
    <property type="entry name" value="PriA_3primeBD"/>
    <property type="match status" value="1"/>
</dbReference>
<dbReference type="Gene3D" id="3.40.1440.60">
    <property type="entry name" value="PriA, 3(prime) DNA-binding domain"/>
    <property type="match status" value="1"/>
</dbReference>
<reference evidence="5 6" key="1">
    <citation type="submission" date="2019-10" db="EMBL/GenBank/DDBJ databases">
        <title>Rubrobacter sp nov SCSIO 52090 isolated from a deep-sea sediment in the South China Sea.</title>
        <authorList>
            <person name="Chen R.W."/>
        </authorList>
    </citation>
    <scope>NUCLEOTIDE SEQUENCE [LARGE SCALE GENOMIC DNA]</scope>
    <source>
        <strain evidence="5 6">SCSIO 52909</strain>
    </source>
</reference>
<dbReference type="PANTHER" id="PTHR30580">
    <property type="entry name" value="PRIMOSOMAL PROTEIN N"/>
    <property type="match status" value="1"/>
</dbReference>
<dbReference type="GO" id="GO:0003677">
    <property type="term" value="F:DNA binding"/>
    <property type="evidence" value="ECO:0007669"/>
    <property type="project" value="UniProtKB-KW"/>
</dbReference>
<dbReference type="Gene3D" id="3.40.50.300">
    <property type="entry name" value="P-loop containing nucleotide triphosphate hydrolases"/>
    <property type="match status" value="1"/>
</dbReference>
<dbReference type="GO" id="GO:0006310">
    <property type="term" value="P:DNA recombination"/>
    <property type="evidence" value="ECO:0007669"/>
    <property type="project" value="TreeGrafter"/>
</dbReference>
<evidence type="ECO:0000256" key="2">
    <source>
        <dbReference type="ARBA" id="ARBA00022840"/>
    </source>
</evidence>
<dbReference type="GO" id="GO:0006270">
    <property type="term" value="P:DNA replication initiation"/>
    <property type="evidence" value="ECO:0007669"/>
    <property type="project" value="TreeGrafter"/>
</dbReference>